<dbReference type="EMBL" id="JRLF01000010">
    <property type="protein sequence ID" value="KQB40405.1"/>
    <property type="molecule type" value="Genomic_DNA"/>
</dbReference>
<dbReference type="InterPro" id="IPR013783">
    <property type="entry name" value="Ig-like_fold"/>
</dbReference>
<dbReference type="AlphaFoldDB" id="A0A0Q0WW01"/>
<protein>
    <submittedName>
        <fullName evidence="2">Fibronectin type III domain-containing protein</fullName>
    </submittedName>
</protein>
<feature type="signal peptide" evidence="1">
    <location>
        <begin position="1"/>
        <end position="21"/>
    </location>
</feature>
<evidence type="ECO:0000313" key="2">
    <source>
        <dbReference type="EMBL" id="KQB40405.1"/>
    </source>
</evidence>
<gene>
    <name evidence="2" type="ORF">RC62_295</name>
</gene>
<evidence type="ECO:0000313" key="3">
    <source>
        <dbReference type="Proteomes" id="UP000050443"/>
    </source>
</evidence>
<dbReference type="SUPFAM" id="SSF49265">
    <property type="entry name" value="Fibronectin type III"/>
    <property type="match status" value="2"/>
</dbReference>
<sequence length="688" mass="78060">MPKIKFLFLLLFFISISYSQAKRATVMVNARAQKDKILIRWAVNSPSEWQKANKKGFIVTRTTILRDGNVLQKPEKIVLTPKPLLPEPLDSWMDLVQKDNNAAIIAQSIYGESFEVTAAKEGDLAKIVNMADELDQRFTFALYAADMSFTGAVKAGWGLVDTNVKQNEVYAYQVSVFESPKVKESSYMIGLKDYSTLPAPTDFIAVPDDKQVLLSWDYQTFKRIYTSYMVEKSSDGINFAPIAATPLVNLNDKDEHPSKSMYYIDTLSVNDKVYQYRVYGITAFGEKGEISKPITATGVAAIVTPARLVDYNIVNTNEVNLEWDYPAASEGFIQGYEINLADNDKGPYKVVSKIIPPSQRKLNYKENLYPSNYFTISVVGKNNQRLTSQSMLVQPVDSIPPAKPTGLEGVIDSLGVVRLKWKPNTEKDLRGYRILKANNKGEEFVDIYHQSYVGTDYKDSVSLKMTNSKVYYRLAAEDMRFNISDLSDVLVLDKPDKIPPAAPIFKDYDNKDGKVHLKWIRSYSEDVVGYSLRRREKGQEKWLEIKQINDTIQEFTDDKVENKKIYQYAILAKDKSNLWSSLDHSTVTVNVLNFTPVKVITFLQGVADRENKKIVLTWDYAKNKGKVLGVSIYKNTKGTPPTLWKELNSNVLTLEDKNLNINQELEYHFVPNLESDSPAKAETLNVIY</sequence>
<dbReference type="CDD" id="cd00063">
    <property type="entry name" value="FN3"/>
    <property type="match status" value="1"/>
</dbReference>
<dbReference type="OrthoDB" id="923194at2"/>
<organism evidence="2 3">
    <name type="scientific">Flavobacterium aquidurense</name>
    <dbReference type="NCBI Taxonomy" id="362413"/>
    <lineage>
        <taxon>Bacteria</taxon>
        <taxon>Pseudomonadati</taxon>
        <taxon>Bacteroidota</taxon>
        <taxon>Flavobacteriia</taxon>
        <taxon>Flavobacteriales</taxon>
        <taxon>Flavobacteriaceae</taxon>
        <taxon>Flavobacterium</taxon>
    </lineage>
</organism>
<proteinExistence type="predicted"/>
<dbReference type="Proteomes" id="UP000050443">
    <property type="component" value="Unassembled WGS sequence"/>
</dbReference>
<dbReference type="STRING" id="362413.RC62_295"/>
<evidence type="ECO:0000256" key="1">
    <source>
        <dbReference type="SAM" id="SignalP"/>
    </source>
</evidence>
<dbReference type="RefSeq" id="WP_055094805.1">
    <property type="nucleotide sequence ID" value="NZ_JRLF01000010.1"/>
</dbReference>
<dbReference type="InterPro" id="IPR003961">
    <property type="entry name" value="FN3_dom"/>
</dbReference>
<dbReference type="Gene3D" id="2.60.40.10">
    <property type="entry name" value="Immunoglobulins"/>
    <property type="match status" value="4"/>
</dbReference>
<name>A0A0Q0WW01_9FLAO</name>
<keyword evidence="1" id="KW-0732">Signal</keyword>
<dbReference type="InterPro" id="IPR036116">
    <property type="entry name" value="FN3_sf"/>
</dbReference>
<reference evidence="2 3" key="1">
    <citation type="submission" date="2014-09" db="EMBL/GenBank/DDBJ databases">
        <title>Genome sequence of Flavobacterium aquidurense RC62.</title>
        <authorList>
            <person name="Kim J.F."/>
            <person name="Kwak M.-J."/>
        </authorList>
    </citation>
    <scope>NUCLEOTIDE SEQUENCE [LARGE SCALE GENOMIC DNA]</scope>
    <source>
        <strain evidence="2 3">RC62</strain>
    </source>
</reference>
<comment type="caution">
    <text evidence="2">The sequence shown here is derived from an EMBL/GenBank/DDBJ whole genome shotgun (WGS) entry which is preliminary data.</text>
</comment>
<feature type="chain" id="PRO_5006186062" evidence="1">
    <location>
        <begin position="22"/>
        <end position="688"/>
    </location>
</feature>
<dbReference type="PATRIC" id="fig|362413.3.peg.282"/>
<accession>A0A0Q0WW01</accession>